<sequence>MASSGYLYVLTFALLCIASTERCDAARHLLATPTTIQVEAIKSLPKGPKLPRFPKYKFTFPATPSFPTIPTIPFSPPSKK</sequence>
<proteinExistence type="predicted"/>
<comment type="caution">
    <text evidence="2">The sequence shown here is derived from an EMBL/GenBank/DDBJ whole genome shotgun (WGS) entry which is preliminary data.</text>
</comment>
<evidence type="ECO:0000313" key="2">
    <source>
        <dbReference type="EMBL" id="KAG5546819.1"/>
    </source>
</evidence>
<evidence type="ECO:0000256" key="1">
    <source>
        <dbReference type="SAM" id="SignalP"/>
    </source>
</evidence>
<dbReference type="Proteomes" id="UP000823749">
    <property type="component" value="Chromosome 6"/>
</dbReference>
<dbReference type="EMBL" id="JACTNZ010000006">
    <property type="protein sequence ID" value="KAG5546819.1"/>
    <property type="molecule type" value="Genomic_DNA"/>
</dbReference>
<feature type="signal peptide" evidence="1">
    <location>
        <begin position="1"/>
        <end position="25"/>
    </location>
</feature>
<reference evidence="2 3" key="1">
    <citation type="submission" date="2020-08" db="EMBL/GenBank/DDBJ databases">
        <title>Plant Genome Project.</title>
        <authorList>
            <person name="Zhang R.-G."/>
        </authorList>
    </citation>
    <scope>NUCLEOTIDE SEQUENCE [LARGE SCALE GENOMIC DNA]</scope>
    <source>
        <strain evidence="2">WSP0</strain>
        <tissue evidence="2">Leaf</tissue>
    </source>
</reference>
<accession>A0AAV6K339</accession>
<evidence type="ECO:0000313" key="3">
    <source>
        <dbReference type="Proteomes" id="UP000823749"/>
    </source>
</evidence>
<feature type="chain" id="PRO_5043574305" evidence="1">
    <location>
        <begin position="26"/>
        <end position="80"/>
    </location>
</feature>
<keyword evidence="3" id="KW-1185">Reference proteome</keyword>
<dbReference type="AlphaFoldDB" id="A0AAV6K339"/>
<protein>
    <submittedName>
        <fullName evidence="2">Uncharacterized protein</fullName>
    </submittedName>
</protein>
<keyword evidence="1" id="KW-0732">Signal</keyword>
<name>A0AAV6K339_9ERIC</name>
<organism evidence="2 3">
    <name type="scientific">Rhododendron griersonianum</name>
    <dbReference type="NCBI Taxonomy" id="479676"/>
    <lineage>
        <taxon>Eukaryota</taxon>
        <taxon>Viridiplantae</taxon>
        <taxon>Streptophyta</taxon>
        <taxon>Embryophyta</taxon>
        <taxon>Tracheophyta</taxon>
        <taxon>Spermatophyta</taxon>
        <taxon>Magnoliopsida</taxon>
        <taxon>eudicotyledons</taxon>
        <taxon>Gunneridae</taxon>
        <taxon>Pentapetalae</taxon>
        <taxon>asterids</taxon>
        <taxon>Ericales</taxon>
        <taxon>Ericaceae</taxon>
        <taxon>Ericoideae</taxon>
        <taxon>Rhodoreae</taxon>
        <taxon>Rhododendron</taxon>
    </lineage>
</organism>
<gene>
    <name evidence="2" type="ORF">RHGRI_018850</name>
</gene>